<keyword evidence="6 10" id="KW-1133">Transmembrane helix</keyword>
<dbReference type="RefSeq" id="WP_188778353.1">
    <property type="nucleotide sequence ID" value="NZ_BMMB01000016.1"/>
</dbReference>
<evidence type="ECO:0000256" key="3">
    <source>
        <dbReference type="ARBA" id="ARBA00022475"/>
    </source>
</evidence>
<comment type="similarity">
    <text evidence="2">Belongs to the acyltransferase 3 family.</text>
</comment>
<feature type="transmembrane region" description="Helical" evidence="10">
    <location>
        <begin position="266"/>
        <end position="285"/>
    </location>
</feature>
<dbReference type="Gene3D" id="3.40.50.1110">
    <property type="entry name" value="SGNH hydrolase"/>
    <property type="match status" value="1"/>
</dbReference>
<evidence type="ECO:0000256" key="7">
    <source>
        <dbReference type="ARBA" id="ARBA00023136"/>
    </source>
</evidence>
<feature type="compositionally biased region" description="Basic and acidic residues" evidence="9">
    <location>
        <begin position="454"/>
        <end position="480"/>
    </location>
</feature>
<evidence type="ECO:0000256" key="8">
    <source>
        <dbReference type="ARBA" id="ARBA00023315"/>
    </source>
</evidence>
<evidence type="ECO:0000256" key="4">
    <source>
        <dbReference type="ARBA" id="ARBA00022679"/>
    </source>
</evidence>
<feature type="transmembrane region" description="Helical" evidence="10">
    <location>
        <begin position="37"/>
        <end position="59"/>
    </location>
</feature>
<comment type="subcellular location">
    <subcellularLocation>
        <location evidence="1">Cell membrane</location>
        <topology evidence="1">Multi-pass membrane protein</topology>
    </subcellularLocation>
</comment>
<proteinExistence type="inferred from homology"/>
<organism evidence="12 13">
    <name type="scientific">Paenibacillus hunanensis</name>
    <dbReference type="NCBI Taxonomy" id="539262"/>
    <lineage>
        <taxon>Bacteria</taxon>
        <taxon>Bacillati</taxon>
        <taxon>Bacillota</taxon>
        <taxon>Bacilli</taxon>
        <taxon>Bacillales</taxon>
        <taxon>Paenibacillaceae</taxon>
        <taxon>Paenibacillus</taxon>
    </lineage>
</organism>
<keyword evidence="7 10" id="KW-0472">Membrane</keyword>
<evidence type="ECO:0000256" key="9">
    <source>
        <dbReference type="SAM" id="MobiDB-lite"/>
    </source>
</evidence>
<evidence type="ECO:0000256" key="1">
    <source>
        <dbReference type="ARBA" id="ARBA00004651"/>
    </source>
</evidence>
<feature type="compositionally biased region" description="Low complexity" evidence="9">
    <location>
        <begin position="510"/>
        <end position="542"/>
    </location>
</feature>
<dbReference type="PANTHER" id="PTHR23028:SF53">
    <property type="entry name" value="ACYL_TRANSF_3 DOMAIN-CONTAINING PROTEIN"/>
    <property type="match status" value="1"/>
</dbReference>
<dbReference type="SUPFAM" id="SSF52266">
    <property type="entry name" value="SGNH hydrolase"/>
    <property type="match status" value="1"/>
</dbReference>
<keyword evidence="4" id="KW-0808">Transferase</keyword>
<dbReference type="InterPro" id="IPR050879">
    <property type="entry name" value="Acyltransferase_3"/>
</dbReference>
<sequence>MSKPLQQHRYMPGLDGLRAFAVLAVILYHLNTDWAPGGLLGVGIFFVLSGYLITDILAGQWERNHRFDMVDFWKRRARRLLPAMYAMIAVVALWCLIGDHGRLAALQGDVPAALLYISNWWFIFHKVSYFESFGPASPLGHLWSLAVEEQFYLIWPFVLMLGLKFLPKRGNLAGWILSLSLISALLMAVLYVPGSDPSRVYYGTDTRIFALLIGSALAIVWPSVKLKANVSAPAQTLLDGVGLAALFVLLWSIWHTNEYEPFLYRGGLVLISVITAILIAVLAHPASRLAVLVGCKPLRWLGQRSYGLYLWHFPVITLSTPQVDTGEPSVIRAVLQVLVSLALAELSWRFVEQPIRRKGFRYAFGRVGSSNWRSRRGWIIGGSSAAVFILSAAVLGHLLTKGTASETAEAEQQPQSVFITGSSSTSPTNVSHATKDGKEGDAAGGKNASGSGDTKSEDGTMKDADGKASSDSKDTGKSNDDASGAADTGDKNTSSTDGSDASDDSKSGDDANTGNTDSTDNSDSGSTSGDGQKLDSPAPSLPAAATKKNLEEIVSGNGVTAIGDSVMLDVAHYLTQTMPGITIDGRVGRQMTEAPDVIRQLRRGGHLGSTVVLELGTNGSFTREQLEDLLDELSSARKIILVNTRVPRAWESLVNDTINAVAAEDNRITVVDWYSASKGQDSFFATDGVHVNPAGARVYATLVAKAVKGK</sequence>
<evidence type="ECO:0000259" key="11">
    <source>
        <dbReference type="Pfam" id="PF01757"/>
    </source>
</evidence>
<feature type="transmembrane region" description="Helical" evidence="10">
    <location>
        <begin position="80"/>
        <end position="97"/>
    </location>
</feature>
<feature type="transmembrane region" description="Helical" evidence="10">
    <location>
        <begin position="206"/>
        <end position="224"/>
    </location>
</feature>
<feature type="transmembrane region" description="Helical" evidence="10">
    <location>
        <begin position="236"/>
        <end position="254"/>
    </location>
</feature>
<dbReference type="EMBL" id="JAVDQH010000027">
    <property type="protein sequence ID" value="MDR6246401.1"/>
    <property type="molecule type" value="Genomic_DNA"/>
</dbReference>
<feature type="transmembrane region" description="Helical" evidence="10">
    <location>
        <begin position="173"/>
        <end position="194"/>
    </location>
</feature>
<keyword evidence="13" id="KW-1185">Reference proteome</keyword>
<dbReference type="InterPro" id="IPR002656">
    <property type="entry name" value="Acyl_transf_3_dom"/>
</dbReference>
<dbReference type="Pfam" id="PF01757">
    <property type="entry name" value="Acyl_transf_3"/>
    <property type="match status" value="1"/>
</dbReference>
<accession>A0ABU1J4G8</accession>
<protein>
    <submittedName>
        <fullName evidence="12">Peptidoglycan/LPS O-acetylase OafA/YrhL</fullName>
    </submittedName>
</protein>
<feature type="transmembrane region" description="Helical" evidence="10">
    <location>
        <begin position="378"/>
        <end position="399"/>
    </location>
</feature>
<feature type="region of interest" description="Disordered" evidence="9">
    <location>
        <begin position="406"/>
        <end position="542"/>
    </location>
</feature>
<keyword evidence="5 10" id="KW-0812">Transmembrane</keyword>
<feature type="domain" description="Acyltransferase 3" evidence="11">
    <location>
        <begin position="12"/>
        <end position="343"/>
    </location>
</feature>
<evidence type="ECO:0000313" key="12">
    <source>
        <dbReference type="EMBL" id="MDR6246401.1"/>
    </source>
</evidence>
<keyword evidence="8" id="KW-0012">Acyltransferase</keyword>
<reference evidence="12 13" key="1">
    <citation type="submission" date="2023-07" db="EMBL/GenBank/DDBJ databases">
        <title>Genomic Encyclopedia of Type Strains, Phase IV (KMG-IV): sequencing the most valuable type-strain genomes for metagenomic binning, comparative biology and taxonomic classification.</title>
        <authorList>
            <person name="Goeker M."/>
        </authorList>
    </citation>
    <scope>NUCLEOTIDE SEQUENCE [LARGE SCALE GENOMIC DNA]</scope>
    <source>
        <strain evidence="12 13">DSM 22170</strain>
    </source>
</reference>
<evidence type="ECO:0000256" key="2">
    <source>
        <dbReference type="ARBA" id="ARBA00007400"/>
    </source>
</evidence>
<feature type="compositionally biased region" description="Polar residues" evidence="9">
    <location>
        <begin position="406"/>
        <end position="432"/>
    </location>
</feature>
<evidence type="ECO:0000256" key="10">
    <source>
        <dbReference type="SAM" id="Phobius"/>
    </source>
</evidence>
<evidence type="ECO:0000313" key="13">
    <source>
        <dbReference type="Proteomes" id="UP001185028"/>
    </source>
</evidence>
<name>A0ABU1J4G8_9BACL</name>
<evidence type="ECO:0000256" key="5">
    <source>
        <dbReference type="ARBA" id="ARBA00022692"/>
    </source>
</evidence>
<dbReference type="InterPro" id="IPR036514">
    <property type="entry name" value="SGNH_hydro_sf"/>
</dbReference>
<feature type="transmembrane region" description="Helical" evidence="10">
    <location>
        <begin position="329"/>
        <end position="351"/>
    </location>
</feature>
<keyword evidence="3" id="KW-1003">Cell membrane</keyword>
<comment type="caution">
    <text evidence="12">The sequence shown here is derived from an EMBL/GenBank/DDBJ whole genome shotgun (WGS) entry which is preliminary data.</text>
</comment>
<dbReference type="Proteomes" id="UP001185028">
    <property type="component" value="Unassembled WGS sequence"/>
</dbReference>
<dbReference type="CDD" id="cd01840">
    <property type="entry name" value="SGNH_hydrolase_yrhL_like"/>
    <property type="match status" value="1"/>
</dbReference>
<gene>
    <name evidence="12" type="ORF">JOC58_004332</name>
</gene>
<dbReference type="PANTHER" id="PTHR23028">
    <property type="entry name" value="ACETYLTRANSFERASE"/>
    <property type="match status" value="1"/>
</dbReference>
<evidence type="ECO:0000256" key="6">
    <source>
        <dbReference type="ARBA" id="ARBA00022989"/>
    </source>
</evidence>